<evidence type="ECO:0000259" key="7">
    <source>
        <dbReference type="Pfam" id="PF00590"/>
    </source>
</evidence>
<dbReference type="FunFam" id="3.30.950.10:FF:000002">
    <property type="entry name" value="Ribosomal RNA small subunit methyltransferase I"/>
    <property type="match status" value="1"/>
</dbReference>
<comment type="similarity">
    <text evidence="6">Belongs to the methyltransferase superfamily. RsmI family.</text>
</comment>
<keyword evidence="1 6" id="KW-0963">Cytoplasm</keyword>
<dbReference type="Gene3D" id="3.30.950.10">
    <property type="entry name" value="Methyltransferase, Cobalt-precorrin-4 Transmethylase, Domain 2"/>
    <property type="match status" value="1"/>
</dbReference>
<organism evidence="8 9">
    <name type="scientific">Desulfofundulus australicus DSM 11792</name>
    <dbReference type="NCBI Taxonomy" id="1121425"/>
    <lineage>
        <taxon>Bacteria</taxon>
        <taxon>Bacillati</taxon>
        <taxon>Bacillota</taxon>
        <taxon>Clostridia</taxon>
        <taxon>Eubacteriales</taxon>
        <taxon>Peptococcaceae</taxon>
        <taxon>Desulfofundulus</taxon>
    </lineage>
</organism>
<dbReference type="InterPro" id="IPR000878">
    <property type="entry name" value="4pyrrol_Mease"/>
</dbReference>
<dbReference type="RefSeq" id="WP_073164768.1">
    <property type="nucleotide sequence ID" value="NZ_FQUW01000016.1"/>
</dbReference>
<dbReference type="InterPro" id="IPR014776">
    <property type="entry name" value="4pyrrole_Mease_sub2"/>
</dbReference>
<comment type="subcellular location">
    <subcellularLocation>
        <location evidence="6">Cytoplasm</location>
    </subcellularLocation>
</comment>
<keyword evidence="5 6" id="KW-0949">S-adenosyl-L-methionine</keyword>
<keyword evidence="3 6" id="KW-0489">Methyltransferase</keyword>
<evidence type="ECO:0000256" key="5">
    <source>
        <dbReference type="ARBA" id="ARBA00022691"/>
    </source>
</evidence>
<evidence type="ECO:0000256" key="3">
    <source>
        <dbReference type="ARBA" id="ARBA00022603"/>
    </source>
</evidence>
<dbReference type="GO" id="GO:0005737">
    <property type="term" value="C:cytoplasm"/>
    <property type="evidence" value="ECO:0007669"/>
    <property type="project" value="UniProtKB-SubCell"/>
</dbReference>
<dbReference type="AlphaFoldDB" id="A0A1M4Z991"/>
<sequence length="293" mass="32450">MSQQGTLFLCATPIGNLEDITLRVLRVLREVDLIAAEDTRRTRKLLAHYDIHTPVISYREHNHRQMARYLLNLLAEGQKIALVSDAGMPGISDPGEELVALVVSQGIPVVPLPGPNAALAALVASGLPASSFCFEGFLPAAAGARRRKLQELKGEKRTIIFYEAPHRLVESLSDMAEIFGERKIAVARELTKKFEEIWRGTLPRAVEYFRLNAPRGEFTLVVAGAGEGKTAGAEDEPWRQLTPVEHVYLLQSRGMDKKEAIREVARLRGMPRREVYNLVVRNAGENLKGPVGD</sequence>
<gene>
    <name evidence="6" type="primary">rsmI</name>
    <name evidence="8" type="ORF">SAMN02745218_01548</name>
</gene>
<dbReference type="InterPro" id="IPR018063">
    <property type="entry name" value="SAM_MeTrfase_RsmI_CS"/>
</dbReference>
<evidence type="ECO:0000256" key="6">
    <source>
        <dbReference type="HAMAP-Rule" id="MF_01877"/>
    </source>
</evidence>
<dbReference type="EMBL" id="FQUW01000016">
    <property type="protein sequence ID" value="SHF14591.1"/>
    <property type="molecule type" value="Genomic_DNA"/>
</dbReference>
<name>A0A1M4Z991_9FIRM</name>
<dbReference type="NCBIfam" id="TIGR00096">
    <property type="entry name" value="16S rRNA (cytidine(1402)-2'-O)-methyltransferase"/>
    <property type="match status" value="1"/>
</dbReference>
<comment type="catalytic activity">
    <reaction evidence="6">
        <text>cytidine(1402) in 16S rRNA + S-adenosyl-L-methionine = 2'-O-methylcytidine(1402) in 16S rRNA + S-adenosyl-L-homocysteine + H(+)</text>
        <dbReference type="Rhea" id="RHEA:42924"/>
        <dbReference type="Rhea" id="RHEA-COMP:10285"/>
        <dbReference type="Rhea" id="RHEA-COMP:10286"/>
        <dbReference type="ChEBI" id="CHEBI:15378"/>
        <dbReference type="ChEBI" id="CHEBI:57856"/>
        <dbReference type="ChEBI" id="CHEBI:59789"/>
        <dbReference type="ChEBI" id="CHEBI:74495"/>
        <dbReference type="ChEBI" id="CHEBI:82748"/>
        <dbReference type="EC" id="2.1.1.198"/>
    </reaction>
</comment>
<dbReference type="FunFam" id="3.40.1010.10:FF:000007">
    <property type="entry name" value="Ribosomal RNA small subunit methyltransferase I"/>
    <property type="match status" value="1"/>
</dbReference>
<dbReference type="EC" id="2.1.1.198" evidence="6"/>
<dbReference type="SUPFAM" id="SSF53790">
    <property type="entry name" value="Tetrapyrrole methylase"/>
    <property type="match status" value="1"/>
</dbReference>
<dbReference type="InterPro" id="IPR035996">
    <property type="entry name" value="4pyrrol_Methylase_sf"/>
</dbReference>
<feature type="domain" description="Tetrapyrrole methylase" evidence="7">
    <location>
        <begin position="7"/>
        <end position="203"/>
    </location>
</feature>
<evidence type="ECO:0000256" key="4">
    <source>
        <dbReference type="ARBA" id="ARBA00022679"/>
    </source>
</evidence>
<dbReference type="InterPro" id="IPR008189">
    <property type="entry name" value="rRNA_ssu_MeTfrase_I"/>
</dbReference>
<accession>A0A1M4Z991</accession>
<dbReference type="PIRSF" id="PIRSF005917">
    <property type="entry name" value="MTase_YraL"/>
    <property type="match status" value="1"/>
</dbReference>
<keyword evidence="9" id="KW-1185">Reference proteome</keyword>
<keyword evidence="2 6" id="KW-0698">rRNA processing</keyword>
<dbReference type="PANTHER" id="PTHR46111">
    <property type="entry name" value="RIBOSOMAL RNA SMALL SUBUNIT METHYLTRANSFERASE I"/>
    <property type="match status" value="1"/>
</dbReference>
<dbReference type="GO" id="GO:0070677">
    <property type="term" value="F:rRNA (cytosine-2'-O-)-methyltransferase activity"/>
    <property type="evidence" value="ECO:0007669"/>
    <property type="project" value="UniProtKB-UniRule"/>
</dbReference>
<dbReference type="Gene3D" id="3.40.1010.10">
    <property type="entry name" value="Cobalt-precorrin-4 Transmethylase, Domain 1"/>
    <property type="match status" value="1"/>
</dbReference>
<keyword evidence="4 6" id="KW-0808">Transferase</keyword>
<dbReference type="Pfam" id="PF00590">
    <property type="entry name" value="TP_methylase"/>
    <property type="match status" value="1"/>
</dbReference>
<evidence type="ECO:0000256" key="2">
    <source>
        <dbReference type="ARBA" id="ARBA00022552"/>
    </source>
</evidence>
<dbReference type="Proteomes" id="UP000184196">
    <property type="component" value="Unassembled WGS sequence"/>
</dbReference>
<dbReference type="OrthoDB" id="9809084at2"/>
<dbReference type="HAMAP" id="MF_01877">
    <property type="entry name" value="16SrRNA_methyltr_I"/>
    <property type="match status" value="1"/>
</dbReference>
<dbReference type="PROSITE" id="PS01296">
    <property type="entry name" value="RSMI"/>
    <property type="match status" value="1"/>
</dbReference>
<reference evidence="9" key="1">
    <citation type="submission" date="2016-11" db="EMBL/GenBank/DDBJ databases">
        <authorList>
            <person name="Varghese N."/>
            <person name="Submissions S."/>
        </authorList>
    </citation>
    <scope>NUCLEOTIDE SEQUENCE [LARGE SCALE GENOMIC DNA]</scope>
    <source>
        <strain evidence="9">DSM 11792</strain>
    </source>
</reference>
<dbReference type="PANTHER" id="PTHR46111:SF1">
    <property type="entry name" value="RIBOSOMAL RNA SMALL SUBUNIT METHYLTRANSFERASE I"/>
    <property type="match status" value="1"/>
</dbReference>
<dbReference type="CDD" id="cd11648">
    <property type="entry name" value="RsmI"/>
    <property type="match status" value="1"/>
</dbReference>
<dbReference type="InterPro" id="IPR014777">
    <property type="entry name" value="4pyrrole_Mease_sub1"/>
</dbReference>
<protein>
    <recommendedName>
        <fullName evidence="6">Ribosomal RNA small subunit methyltransferase I</fullName>
        <ecNumber evidence="6">2.1.1.198</ecNumber>
    </recommendedName>
    <alternativeName>
        <fullName evidence="6">16S rRNA 2'-O-ribose C1402 methyltransferase</fullName>
    </alternativeName>
    <alternativeName>
        <fullName evidence="6">rRNA (cytidine-2'-O-)-methyltransferase RsmI</fullName>
    </alternativeName>
</protein>
<evidence type="ECO:0000313" key="8">
    <source>
        <dbReference type="EMBL" id="SHF14591.1"/>
    </source>
</evidence>
<evidence type="ECO:0000313" key="9">
    <source>
        <dbReference type="Proteomes" id="UP000184196"/>
    </source>
</evidence>
<evidence type="ECO:0000256" key="1">
    <source>
        <dbReference type="ARBA" id="ARBA00022490"/>
    </source>
</evidence>
<comment type="function">
    <text evidence="6">Catalyzes the 2'-O-methylation of the ribose of cytidine 1402 (C1402) in 16S rRNA.</text>
</comment>
<proteinExistence type="inferred from homology"/>